<dbReference type="GeneID" id="39580496"/>
<dbReference type="EMBL" id="ML119056">
    <property type="protein sequence ID" value="ROT37834.1"/>
    <property type="molecule type" value="Genomic_DNA"/>
</dbReference>
<evidence type="ECO:0000313" key="2">
    <source>
        <dbReference type="EMBL" id="ROT37834.1"/>
    </source>
</evidence>
<keyword evidence="1" id="KW-1133">Transmembrane helix</keyword>
<keyword evidence="1" id="KW-0812">Transmembrane</keyword>
<evidence type="ECO:0000313" key="3">
    <source>
        <dbReference type="Proteomes" id="UP000272025"/>
    </source>
</evidence>
<organism evidence="2 3">
    <name type="scientific">Sodiomyces alkalinus (strain CBS 110278 / VKM F-3762 / F11)</name>
    <name type="common">Alkaliphilic filamentous fungus</name>
    <dbReference type="NCBI Taxonomy" id="1314773"/>
    <lineage>
        <taxon>Eukaryota</taxon>
        <taxon>Fungi</taxon>
        <taxon>Dikarya</taxon>
        <taxon>Ascomycota</taxon>
        <taxon>Pezizomycotina</taxon>
        <taxon>Sordariomycetes</taxon>
        <taxon>Hypocreomycetidae</taxon>
        <taxon>Glomerellales</taxon>
        <taxon>Plectosphaerellaceae</taxon>
        <taxon>Sodiomyces</taxon>
    </lineage>
</organism>
<keyword evidence="3" id="KW-1185">Reference proteome</keyword>
<keyword evidence="1" id="KW-0472">Membrane</keyword>
<protein>
    <submittedName>
        <fullName evidence="2">Uncharacterized protein</fullName>
    </submittedName>
</protein>
<name>A0A3N2PTS1_SODAK</name>
<accession>A0A3N2PTS1</accession>
<dbReference type="RefSeq" id="XP_028465640.1">
    <property type="nucleotide sequence ID" value="XM_028612018.1"/>
</dbReference>
<feature type="transmembrane region" description="Helical" evidence="1">
    <location>
        <begin position="35"/>
        <end position="57"/>
    </location>
</feature>
<proteinExistence type="predicted"/>
<reference evidence="2 3" key="1">
    <citation type="journal article" date="2018" name="Mol. Ecol.">
        <title>The obligate alkalophilic soda-lake fungus Sodiomyces alkalinus has shifted to a protein diet.</title>
        <authorList>
            <person name="Grum-Grzhimaylo A.A."/>
            <person name="Falkoski D.L."/>
            <person name="van den Heuvel J."/>
            <person name="Valero-Jimenez C.A."/>
            <person name="Min B."/>
            <person name="Choi I.G."/>
            <person name="Lipzen A."/>
            <person name="Daum C.G."/>
            <person name="Aanen D.K."/>
            <person name="Tsang A."/>
            <person name="Henrissat B."/>
            <person name="Bilanenko E.N."/>
            <person name="de Vries R.P."/>
            <person name="van Kan J.A.L."/>
            <person name="Grigoriev I.V."/>
            <person name="Debets A.J.M."/>
        </authorList>
    </citation>
    <scope>NUCLEOTIDE SEQUENCE [LARGE SCALE GENOMIC DNA]</scope>
    <source>
        <strain evidence="2 3">F11</strain>
    </source>
</reference>
<dbReference type="Proteomes" id="UP000272025">
    <property type="component" value="Unassembled WGS sequence"/>
</dbReference>
<sequence>MHDLENHISVGDLEYNMDGQVLVDGAGSLCVSAEIMGLNFLPLLSLALGPTLGFSYYRRAGSF</sequence>
<dbReference type="AlphaFoldDB" id="A0A3N2PTS1"/>
<evidence type="ECO:0000256" key="1">
    <source>
        <dbReference type="SAM" id="Phobius"/>
    </source>
</evidence>
<gene>
    <name evidence="2" type="ORF">SODALDRAFT_333583</name>
</gene>